<dbReference type="Proteomes" id="UP000030651">
    <property type="component" value="Unassembled WGS sequence"/>
</dbReference>
<keyword evidence="2 3" id="KW-0378">Hydrolase</keyword>
<dbReference type="GO" id="GO:0052689">
    <property type="term" value="F:carboxylic ester hydrolase activity"/>
    <property type="evidence" value="ECO:0007669"/>
    <property type="project" value="TreeGrafter"/>
</dbReference>
<dbReference type="InterPro" id="IPR002018">
    <property type="entry name" value="CarbesteraseB"/>
</dbReference>
<dbReference type="eggNOG" id="KOG4389">
    <property type="taxonomic scope" value="Eukaryota"/>
</dbReference>
<dbReference type="STRING" id="1229662.W3XJM4"/>
<dbReference type="InterPro" id="IPR050654">
    <property type="entry name" value="AChE-related_enzymes"/>
</dbReference>
<evidence type="ECO:0000259" key="4">
    <source>
        <dbReference type="Pfam" id="PF00135"/>
    </source>
</evidence>
<dbReference type="ESTHER" id="9pezi-w3xjm4">
    <property type="family name" value="Fungal_carboxylesterase_lipase"/>
</dbReference>
<dbReference type="HOGENOM" id="CLU_006586_10_7_1"/>
<dbReference type="GeneID" id="19268710"/>
<dbReference type="PANTHER" id="PTHR43918:SF4">
    <property type="entry name" value="CARBOXYLIC ESTER HYDROLASE"/>
    <property type="match status" value="1"/>
</dbReference>
<dbReference type="AlphaFoldDB" id="W3XJM4"/>
<dbReference type="PROSITE" id="PS00122">
    <property type="entry name" value="CARBOXYLESTERASE_B_1"/>
    <property type="match status" value="1"/>
</dbReference>
<evidence type="ECO:0000256" key="2">
    <source>
        <dbReference type="ARBA" id="ARBA00022801"/>
    </source>
</evidence>
<dbReference type="InterPro" id="IPR019826">
    <property type="entry name" value="Carboxylesterase_B_AS"/>
</dbReference>
<evidence type="ECO:0000313" key="5">
    <source>
        <dbReference type="EMBL" id="ETS85672.1"/>
    </source>
</evidence>
<keyword evidence="6" id="KW-1185">Reference proteome</keyword>
<evidence type="ECO:0000256" key="3">
    <source>
        <dbReference type="RuleBase" id="RU361235"/>
    </source>
</evidence>
<evidence type="ECO:0000313" key="6">
    <source>
        <dbReference type="Proteomes" id="UP000030651"/>
    </source>
</evidence>
<comment type="similarity">
    <text evidence="1 3">Belongs to the type-B carboxylesterase/lipase family.</text>
</comment>
<proteinExistence type="inferred from homology"/>
<dbReference type="EC" id="3.1.1.-" evidence="3"/>
<dbReference type="InterPro" id="IPR019819">
    <property type="entry name" value="Carboxylesterase_B_CS"/>
</dbReference>
<dbReference type="InParanoid" id="W3XJM4"/>
<evidence type="ECO:0000256" key="1">
    <source>
        <dbReference type="ARBA" id="ARBA00005964"/>
    </source>
</evidence>
<accession>W3XJM4</accession>
<feature type="domain" description="Carboxylesterase type B" evidence="4">
    <location>
        <begin position="46"/>
        <end position="539"/>
    </location>
</feature>
<dbReference type="OMA" id="EWSKGGF"/>
<organism evidence="5 6">
    <name type="scientific">Pestalotiopsis fici (strain W106-1 / CGMCC3.15140)</name>
    <dbReference type="NCBI Taxonomy" id="1229662"/>
    <lineage>
        <taxon>Eukaryota</taxon>
        <taxon>Fungi</taxon>
        <taxon>Dikarya</taxon>
        <taxon>Ascomycota</taxon>
        <taxon>Pezizomycotina</taxon>
        <taxon>Sordariomycetes</taxon>
        <taxon>Xylariomycetidae</taxon>
        <taxon>Amphisphaeriales</taxon>
        <taxon>Sporocadaceae</taxon>
        <taxon>Pestalotiopsis</taxon>
    </lineage>
</organism>
<dbReference type="PANTHER" id="PTHR43918">
    <property type="entry name" value="ACETYLCHOLINESTERASE"/>
    <property type="match status" value="1"/>
</dbReference>
<dbReference type="InterPro" id="IPR029058">
    <property type="entry name" value="AB_hydrolase_fold"/>
</dbReference>
<feature type="signal peptide" evidence="3">
    <location>
        <begin position="1"/>
        <end position="20"/>
    </location>
</feature>
<dbReference type="SUPFAM" id="SSF53474">
    <property type="entry name" value="alpha/beta-Hydrolases"/>
    <property type="match status" value="1"/>
</dbReference>
<dbReference type="EMBL" id="KI912110">
    <property type="protein sequence ID" value="ETS85672.1"/>
    <property type="molecule type" value="Genomic_DNA"/>
</dbReference>
<name>W3XJM4_PESFW</name>
<dbReference type="PROSITE" id="PS00941">
    <property type="entry name" value="CARBOXYLESTERASE_B_2"/>
    <property type="match status" value="1"/>
</dbReference>
<dbReference type="OrthoDB" id="408631at2759"/>
<gene>
    <name evidence="5" type="ORF">PFICI_03697</name>
</gene>
<keyword evidence="3" id="KW-0732">Signal</keyword>
<feature type="chain" id="PRO_5005150209" description="Carboxylic ester hydrolase" evidence="3">
    <location>
        <begin position="21"/>
        <end position="548"/>
    </location>
</feature>
<protein>
    <recommendedName>
        <fullName evidence="3">Carboxylic ester hydrolase</fullName>
        <ecNumber evidence="3">3.1.1.-</ecNumber>
    </recommendedName>
</protein>
<dbReference type="KEGG" id="pfy:PFICI_03697"/>
<sequence>MMNKTIVFLLTVGGLTLSHGAELSAATYTATSSVLAASPTASLDYAQYEGSRYAAGVDAFLGMRFAAPPVGDLRFRAPQDPLVEADGQEAKEFGPICLGTDQSLSSSVAEDCLFVNVFKPSNATTKSKLPVWVYIQGGGYATNSNSNYNGSEVVQKSDYGIVFVNFNYRVGLFGFLASEDVRQNGDLNVGLLDQRKLLYWVQKYIQQFGGDPDHVVIHGTSAGGGSISYHLTAYGGRDDHLFVGAIAQSPFWPTAPQPEEMEFQYEQLLNETGCLASDDSLACLRSLDTSSFVPFDVEGTFPGASSVARWYWLPVKDGDLIRDDKWNMYDRGEFIKLPLLVATDNNEGSYFVPNASTSSNVTAFFKDNYPKLNDTELQDILDAYPLMSPLPKHAVWFPSVSAAYGDATFLCPANSMAENMASYFSPDEVWQYRCYITTASNVANGLGTPHTMEMPAILGTSLQSSVDSTWFNENAASVPVIMHYYISFIKALDPNIYRYKTAPFWESWGSDAGRRLHLETNATCMESVPQSMTDDCSFWDELSDSMEV</sequence>
<dbReference type="Gene3D" id="3.40.50.1820">
    <property type="entry name" value="alpha/beta hydrolase"/>
    <property type="match status" value="1"/>
</dbReference>
<dbReference type="Pfam" id="PF00135">
    <property type="entry name" value="COesterase"/>
    <property type="match status" value="1"/>
</dbReference>
<reference evidence="6" key="1">
    <citation type="journal article" date="2015" name="BMC Genomics">
        <title>Genomic and transcriptomic analysis of the endophytic fungus Pestalotiopsis fici reveals its lifestyle and high potential for synthesis of natural products.</title>
        <authorList>
            <person name="Wang X."/>
            <person name="Zhang X."/>
            <person name="Liu L."/>
            <person name="Xiang M."/>
            <person name="Wang W."/>
            <person name="Sun X."/>
            <person name="Che Y."/>
            <person name="Guo L."/>
            <person name="Liu G."/>
            <person name="Guo L."/>
            <person name="Wang C."/>
            <person name="Yin W.B."/>
            <person name="Stadler M."/>
            <person name="Zhang X."/>
            <person name="Liu X."/>
        </authorList>
    </citation>
    <scope>NUCLEOTIDE SEQUENCE [LARGE SCALE GENOMIC DNA]</scope>
    <source>
        <strain evidence="6">W106-1 / CGMCC3.15140</strain>
    </source>
</reference>
<dbReference type="RefSeq" id="XP_007830469.1">
    <property type="nucleotide sequence ID" value="XM_007832278.1"/>
</dbReference>